<evidence type="ECO:0000256" key="3">
    <source>
        <dbReference type="ARBA" id="ARBA00022801"/>
    </source>
</evidence>
<evidence type="ECO:0000256" key="8">
    <source>
        <dbReference type="HAMAP-Rule" id="MF_00083"/>
    </source>
</evidence>
<dbReference type="GO" id="GO:0072344">
    <property type="term" value="P:rescue of stalled ribosome"/>
    <property type="evidence" value="ECO:0007669"/>
    <property type="project" value="UniProtKB-UniRule"/>
</dbReference>
<dbReference type="PANTHER" id="PTHR17224">
    <property type="entry name" value="PEPTIDYL-TRNA HYDROLASE"/>
    <property type="match status" value="1"/>
</dbReference>
<dbReference type="Gene3D" id="3.40.50.1470">
    <property type="entry name" value="Peptidyl-tRNA hydrolase"/>
    <property type="match status" value="1"/>
</dbReference>
<keyword evidence="3 8" id="KW-0378">Hydrolase</keyword>
<keyword evidence="4 8" id="KW-0694">RNA-binding</keyword>
<dbReference type="SUPFAM" id="SSF53178">
    <property type="entry name" value="Peptidyl-tRNA hydrolase-like"/>
    <property type="match status" value="1"/>
</dbReference>
<comment type="subunit">
    <text evidence="8">Monomer.</text>
</comment>
<reference evidence="11" key="2">
    <citation type="journal article" date="2021" name="PeerJ">
        <title>Extensive microbial diversity within the chicken gut microbiome revealed by metagenomics and culture.</title>
        <authorList>
            <person name="Gilroy R."/>
            <person name="Ravi A."/>
            <person name="Getino M."/>
            <person name="Pursley I."/>
            <person name="Horton D.L."/>
            <person name="Alikhan N.F."/>
            <person name="Baker D."/>
            <person name="Gharbi K."/>
            <person name="Hall N."/>
            <person name="Watson M."/>
            <person name="Adriaenssens E.M."/>
            <person name="Foster-Nyarko E."/>
            <person name="Jarju S."/>
            <person name="Secka A."/>
            <person name="Antonio M."/>
            <person name="Oren A."/>
            <person name="Chaudhuri R.R."/>
            <person name="La Ragione R."/>
            <person name="Hildebrand F."/>
            <person name="Pallen M.J."/>
        </authorList>
    </citation>
    <scope>NUCLEOTIDE SEQUENCE</scope>
    <source>
        <strain evidence="11">ChiBcec7-5410</strain>
    </source>
</reference>
<comment type="function">
    <text evidence="8">Hydrolyzes ribosome-free peptidyl-tRNAs (with 1 or more amino acids incorporated), which drop off the ribosome during protein synthesis, or as a result of ribosome stalling.</text>
</comment>
<dbReference type="InterPro" id="IPR001328">
    <property type="entry name" value="Pept_tRNA_hydro"/>
</dbReference>
<evidence type="ECO:0000256" key="2">
    <source>
        <dbReference type="ARBA" id="ARBA00022555"/>
    </source>
</evidence>
<sequence length="210" mass="23503">MSVFDAFARLDAMRQQRPQPSPPSWLVVGLGNPDKKYDRTRHNTGFICLDEIAKELNTPIIRSKFDAMTADATIAGQRVLLMKPQTYMNLSGTSVEKAASFYKIPPEQIIVIFDDISLDVGRLRLRRKGSHGGHNGIRNIIDYLQTDGFPRIKVGVGAKPHPDYNLADWVLSAYTEDEMKKISEAAKKCLGAVEMIIRGEFEAAMSRYNG</sequence>
<dbReference type="AlphaFoldDB" id="A0A9D1H555"/>
<proteinExistence type="inferred from homology"/>
<comment type="catalytic activity">
    <reaction evidence="6 8 9">
        <text>an N-acyl-L-alpha-aminoacyl-tRNA + H2O = an N-acyl-L-amino acid + a tRNA + H(+)</text>
        <dbReference type="Rhea" id="RHEA:54448"/>
        <dbReference type="Rhea" id="RHEA-COMP:10123"/>
        <dbReference type="Rhea" id="RHEA-COMP:13883"/>
        <dbReference type="ChEBI" id="CHEBI:15377"/>
        <dbReference type="ChEBI" id="CHEBI:15378"/>
        <dbReference type="ChEBI" id="CHEBI:59874"/>
        <dbReference type="ChEBI" id="CHEBI:78442"/>
        <dbReference type="ChEBI" id="CHEBI:138191"/>
        <dbReference type="EC" id="3.1.1.29"/>
    </reaction>
</comment>
<dbReference type="InterPro" id="IPR036416">
    <property type="entry name" value="Pept_tRNA_hydro_sf"/>
</dbReference>
<feature type="binding site" evidence="8">
    <location>
        <position position="87"/>
    </location>
    <ligand>
        <name>tRNA</name>
        <dbReference type="ChEBI" id="CHEBI:17843"/>
    </ligand>
</feature>
<name>A0A9D1H555_9FIRM</name>
<dbReference type="GO" id="GO:0005737">
    <property type="term" value="C:cytoplasm"/>
    <property type="evidence" value="ECO:0007669"/>
    <property type="project" value="UniProtKB-SubCell"/>
</dbReference>
<evidence type="ECO:0000256" key="6">
    <source>
        <dbReference type="ARBA" id="ARBA00048707"/>
    </source>
</evidence>
<feature type="site" description="Stabilizes the basic form of H active site to accept a proton" evidence="8">
    <location>
        <position position="114"/>
    </location>
</feature>
<evidence type="ECO:0000256" key="10">
    <source>
        <dbReference type="RuleBase" id="RU004320"/>
    </source>
</evidence>
<evidence type="ECO:0000313" key="11">
    <source>
        <dbReference type="EMBL" id="HIT93900.1"/>
    </source>
</evidence>
<keyword evidence="2 8" id="KW-0820">tRNA-binding</keyword>
<evidence type="ECO:0000256" key="5">
    <source>
        <dbReference type="ARBA" id="ARBA00038063"/>
    </source>
</evidence>
<feature type="binding site" evidence="8">
    <location>
        <position position="135"/>
    </location>
    <ligand>
        <name>tRNA</name>
        <dbReference type="ChEBI" id="CHEBI:17843"/>
    </ligand>
</feature>
<dbReference type="NCBIfam" id="TIGR00447">
    <property type="entry name" value="pth"/>
    <property type="match status" value="1"/>
</dbReference>
<evidence type="ECO:0000313" key="12">
    <source>
        <dbReference type="Proteomes" id="UP000824160"/>
    </source>
</evidence>
<evidence type="ECO:0000256" key="9">
    <source>
        <dbReference type="RuleBase" id="RU000673"/>
    </source>
</evidence>
<dbReference type="FunFam" id="3.40.50.1470:FF:000001">
    <property type="entry name" value="Peptidyl-tRNA hydrolase"/>
    <property type="match status" value="1"/>
</dbReference>
<dbReference type="PROSITE" id="PS01196">
    <property type="entry name" value="PEPT_TRNA_HYDROL_2"/>
    <property type="match status" value="1"/>
</dbReference>
<feature type="binding site" evidence="8">
    <location>
        <position position="89"/>
    </location>
    <ligand>
        <name>tRNA</name>
        <dbReference type="ChEBI" id="CHEBI:17843"/>
    </ligand>
</feature>
<dbReference type="CDD" id="cd00462">
    <property type="entry name" value="PTH"/>
    <property type="match status" value="1"/>
</dbReference>
<comment type="caution">
    <text evidence="11">The sequence shown here is derived from an EMBL/GenBank/DDBJ whole genome shotgun (WGS) entry which is preliminary data.</text>
</comment>
<evidence type="ECO:0000256" key="1">
    <source>
        <dbReference type="ARBA" id="ARBA00013260"/>
    </source>
</evidence>
<gene>
    <name evidence="8" type="primary">pth</name>
    <name evidence="11" type="ORF">IAC43_01820</name>
</gene>
<feature type="site" description="Discriminates between blocked and unblocked aminoacyl-tRNA" evidence="8">
    <location>
        <position position="32"/>
    </location>
</feature>
<organism evidence="11 12">
    <name type="scientific">Candidatus Faecivivens stercoripullorum</name>
    <dbReference type="NCBI Taxonomy" id="2840805"/>
    <lineage>
        <taxon>Bacteria</taxon>
        <taxon>Bacillati</taxon>
        <taxon>Bacillota</taxon>
        <taxon>Clostridia</taxon>
        <taxon>Eubacteriales</taxon>
        <taxon>Oscillospiraceae</taxon>
        <taxon>Oscillospiraceae incertae sedis</taxon>
        <taxon>Candidatus Faecivivens</taxon>
    </lineage>
</organism>
<comment type="function">
    <text evidence="8">Catalyzes the release of premature peptidyl moieties from peptidyl-tRNA molecules trapped in stalled 50S ribosomal subunits, and thus maintains levels of free tRNAs and 50S ribosomes.</text>
</comment>
<comment type="similarity">
    <text evidence="5 8 10">Belongs to the PTH family.</text>
</comment>
<dbReference type="GO" id="GO:0000049">
    <property type="term" value="F:tRNA binding"/>
    <property type="evidence" value="ECO:0007669"/>
    <property type="project" value="UniProtKB-UniRule"/>
</dbReference>
<accession>A0A9D1H555</accession>
<dbReference type="InterPro" id="IPR018171">
    <property type="entry name" value="Pept_tRNA_hydro_CS"/>
</dbReference>
<dbReference type="PROSITE" id="PS01195">
    <property type="entry name" value="PEPT_TRNA_HYDROL_1"/>
    <property type="match status" value="1"/>
</dbReference>
<comment type="subcellular location">
    <subcellularLocation>
        <location evidence="8">Cytoplasm</location>
    </subcellularLocation>
</comment>
<dbReference type="EMBL" id="DVLW01000047">
    <property type="protein sequence ID" value="HIT93900.1"/>
    <property type="molecule type" value="Genomic_DNA"/>
</dbReference>
<feature type="binding site" evidence="8">
    <location>
        <position position="37"/>
    </location>
    <ligand>
        <name>tRNA</name>
        <dbReference type="ChEBI" id="CHEBI:17843"/>
    </ligand>
</feature>
<dbReference type="PANTHER" id="PTHR17224:SF1">
    <property type="entry name" value="PEPTIDYL-TRNA HYDROLASE"/>
    <property type="match status" value="1"/>
</dbReference>
<dbReference type="Proteomes" id="UP000824160">
    <property type="component" value="Unassembled WGS sequence"/>
</dbReference>
<evidence type="ECO:0000256" key="4">
    <source>
        <dbReference type="ARBA" id="ARBA00022884"/>
    </source>
</evidence>
<dbReference type="GO" id="GO:0006515">
    <property type="term" value="P:protein quality control for misfolded or incompletely synthesized proteins"/>
    <property type="evidence" value="ECO:0007669"/>
    <property type="project" value="UniProtKB-UniRule"/>
</dbReference>
<dbReference type="HAMAP" id="MF_00083">
    <property type="entry name" value="Pept_tRNA_hydro_bact"/>
    <property type="match status" value="1"/>
</dbReference>
<dbReference type="GO" id="GO:0004045">
    <property type="term" value="F:peptidyl-tRNA hydrolase activity"/>
    <property type="evidence" value="ECO:0007669"/>
    <property type="project" value="UniProtKB-UniRule"/>
</dbReference>
<protein>
    <recommendedName>
        <fullName evidence="7 8">Peptidyl-tRNA hydrolase</fullName>
        <shortName evidence="8">Pth</shortName>
        <ecNumber evidence="1 8">3.1.1.29</ecNumber>
    </recommendedName>
</protein>
<dbReference type="EC" id="3.1.1.29" evidence="1 8"/>
<evidence type="ECO:0000256" key="7">
    <source>
        <dbReference type="ARBA" id="ARBA00050038"/>
    </source>
</evidence>
<keyword evidence="8" id="KW-0963">Cytoplasm</keyword>
<feature type="active site" description="Proton acceptor" evidence="8">
    <location>
        <position position="42"/>
    </location>
</feature>
<reference evidence="11" key="1">
    <citation type="submission" date="2020-10" db="EMBL/GenBank/DDBJ databases">
        <authorList>
            <person name="Gilroy R."/>
        </authorList>
    </citation>
    <scope>NUCLEOTIDE SEQUENCE</scope>
    <source>
        <strain evidence="11">ChiBcec7-5410</strain>
    </source>
</reference>
<dbReference type="Pfam" id="PF01195">
    <property type="entry name" value="Pept_tRNA_hydro"/>
    <property type="match status" value="1"/>
</dbReference>